<feature type="transmembrane region" description="Helical" evidence="2">
    <location>
        <begin position="55"/>
        <end position="74"/>
    </location>
</feature>
<feature type="transmembrane region" description="Helical" evidence="2">
    <location>
        <begin position="29"/>
        <end position="49"/>
    </location>
</feature>
<feature type="compositionally biased region" description="Basic and acidic residues" evidence="1">
    <location>
        <begin position="210"/>
        <end position="222"/>
    </location>
</feature>
<evidence type="ECO:0000256" key="2">
    <source>
        <dbReference type="SAM" id="Phobius"/>
    </source>
</evidence>
<organism evidence="3 4">
    <name type="scientific">Paenibacillus odorifer</name>
    <dbReference type="NCBI Taxonomy" id="189426"/>
    <lineage>
        <taxon>Bacteria</taxon>
        <taxon>Bacillati</taxon>
        <taxon>Bacillota</taxon>
        <taxon>Bacilli</taxon>
        <taxon>Bacillales</taxon>
        <taxon>Paenibacillaceae</taxon>
        <taxon>Paenibacillus</taxon>
    </lineage>
</organism>
<evidence type="ECO:0000313" key="4">
    <source>
        <dbReference type="Proteomes" id="UP000187465"/>
    </source>
</evidence>
<accession>A0A1R0WZC5</accession>
<sequence>MSSSKKVEHILNNKTERVRSFSYPRSRSALAEWLRVLTVAGIIGVLYAWRGGASLLFLLIAVGVIMVGGLIVQLSGPRAIKIERTITPVRPIAGNTLLVKVRVNFSSRLPLPWLTIADFWGDRGHHKLLFPGFRRSFEYTYILENMPRGHHHLQGCRVTWGDLPGWFTGRSEPAEEHSVKVLPAPLYYGGAVPDSGFISGDSLYSRRGRSSNDETMESREYEPGDPLSRIHWKNSARLGNLQSKVPEREKAKMSCIVLANDPKSYEIPANALTPRGSREEQPPVFEKAVSTAMGLMLFAEQSGAYVQLFSGGWPEGMARHEGLGKIPGRVLDILTDISPNGTRTLSELLEDASRGWIPGMTVAIVTGRLEEQSAKVIAKFLVQGVKVELYYAWDQPAPVPAEVMLQEIRQPVRGTVGDSLGRLGARMFCLDDALPAYRLREVEYHESSGKPTLR</sequence>
<keyword evidence="2" id="KW-0472">Membrane</keyword>
<name>A0A1R0WZC5_9BACL</name>
<comment type="caution">
    <text evidence="3">The sequence shown here is derived from an EMBL/GenBank/DDBJ whole genome shotgun (WGS) entry which is preliminary data.</text>
</comment>
<feature type="region of interest" description="Disordered" evidence="1">
    <location>
        <begin position="203"/>
        <end position="226"/>
    </location>
</feature>
<reference evidence="3 4" key="1">
    <citation type="submission" date="2016-10" db="EMBL/GenBank/DDBJ databases">
        <title>Paenibacillus species isolates.</title>
        <authorList>
            <person name="Beno S.M."/>
        </authorList>
    </citation>
    <scope>NUCLEOTIDE SEQUENCE [LARGE SCALE GENOMIC DNA]</scope>
    <source>
        <strain evidence="3 4">FSL H7-0604</strain>
    </source>
</reference>
<evidence type="ECO:0000256" key="1">
    <source>
        <dbReference type="SAM" id="MobiDB-lite"/>
    </source>
</evidence>
<dbReference type="PANTHER" id="PTHR34351:SF2">
    <property type="entry name" value="DUF58 DOMAIN-CONTAINING PROTEIN"/>
    <property type="match status" value="1"/>
</dbReference>
<evidence type="ECO:0000313" key="3">
    <source>
        <dbReference type="EMBL" id="OMD24975.1"/>
    </source>
</evidence>
<keyword evidence="2" id="KW-0812">Transmembrane</keyword>
<dbReference type="AlphaFoldDB" id="A0A1R0WZC5"/>
<gene>
    <name evidence="3" type="ORF">BJP51_28465</name>
</gene>
<keyword evidence="2" id="KW-1133">Transmembrane helix</keyword>
<dbReference type="PANTHER" id="PTHR34351">
    <property type="entry name" value="SLR1927 PROTEIN-RELATED"/>
    <property type="match status" value="1"/>
</dbReference>
<proteinExistence type="predicted"/>
<dbReference type="RefSeq" id="WP_051491092.1">
    <property type="nucleotide sequence ID" value="NZ_MKQP01000047.1"/>
</dbReference>
<dbReference type="Proteomes" id="UP000187465">
    <property type="component" value="Unassembled WGS sequence"/>
</dbReference>
<protein>
    <submittedName>
        <fullName evidence="3">Uncharacterized protein</fullName>
    </submittedName>
</protein>
<dbReference type="EMBL" id="MKQP01000047">
    <property type="protein sequence ID" value="OMD24975.1"/>
    <property type="molecule type" value="Genomic_DNA"/>
</dbReference>